<feature type="transmembrane region" description="Helical" evidence="8">
    <location>
        <begin position="85"/>
        <end position="111"/>
    </location>
</feature>
<evidence type="ECO:0000256" key="8">
    <source>
        <dbReference type="SAM" id="Phobius"/>
    </source>
</evidence>
<dbReference type="PANTHER" id="PTHR11453">
    <property type="entry name" value="ANION EXCHANGE PROTEIN"/>
    <property type="match status" value="1"/>
</dbReference>
<evidence type="ECO:0000313" key="11">
    <source>
        <dbReference type="Proteomes" id="UP000078397"/>
    </source>
</evidence>
<dbReference type="GO" id="GO:0050801">
    <property type="term" value="P:monoatomic ion homeostasis"/>
    <property type="evidence" value="ECO:0007669"/>
    <property type="project" value="TreeGrafter"/>
</dbReference>
<dbReference type="RefSeq" id="XP_018141865.1">
    <property type="nucleotide sequence ID" value="XM_018284940.1"/>
</dbReference>
<feature type="transmembrane region" description="Helical" evidence="8">
    <location>
        <begin position="55"/>
        <end position="73"/>
    </location>
</feature>
<comment type="subcellular location">
    <subcellularLocation>
        <location evidence="1">Vacuole membrane</location>
        <topology evidence="1">Multi-pass membrane protein</topology>
    </subcellularLocation>
</comment>
<feature type="compositionally biased region" description="Basic and acidic residues" evidence="7">
    <location>
        <begin position="558"/>
        <end position="572"/>
    </location>
</feature>
<feature type="transmembrane region" description="Helical" evidence="8">
    <location>
        <begin position="131"/>
        <end position="152"/>
    </location>
</feature>
<dbReference type="Proteomes" id="UP000078397">
    <property type="component" value="Unassembled WGS sequence"/>
</dbReference>
<feature type="domain" description="Bicarbonate transporter-like transmembrane" evidence="9">
    <location>
        <begin position="23"/>
        <end position="191"/>
    </location>
</feature>
<dbReference type="GO" id="GO:0005774">
    <property type="term" value="C:vacuolar membrane"/>
    <property type="evidence" value="ECO:0007669"/>
    <property type="project" value="UniProtKB-SubCell"/>
</dbReference>
<dbReference type="GO" id="GO:0006820">
    <property type="term" value="P:monoatomic anion transport"/>
    <property type="evidence" value="ECO:0007669"/>
    <property type="project" value="InterPro"/>
</dbReference>
<gene>
    <name evidence="10" type="ORF">VFPPC_05807</name>
</gene>
<feature type="transmembrane region" description="Helical" evidence="8">
    <location>
        <begin position="231"/>
        <end position="250"/>
    </location>
</feature>
<evidence type="ECO:0000256" key="7">
    <source>
        <dbReference type="SAM" id="MobiDB-lite"/>
    </source>
</evidence>
<reference evidence="10 11" key="1">
    <citation type="journal article" date="2016" name="PLoS Pathog.">
        <title>Biosynthesis of antibiotic leucinostatins in bio-control fungus Purpureocillium lilacinum and their inhibition on phytophthora revealed by genome mining.</title>
        <authorList>
            <person name="Wang G."/>
            <person name="Liu Z."/>
            <person name="Lin R."/>
            <person name="Li E."/>
            <person name="Mao Z."/>
            <person name="Ling J."/>
            <person name="Yang Y."/>
            <person name="Yin W.B."/>
            <person name="Xie B."/>
        </authorList>
    </citation>
    <scope>NUCLEOTIDE SEQUENCE [LARGE SCALE GENOMIC DNA]</scope>
    <source>
        <strain evidence="10">170</strain>
    </source>
</reference>
<dbReference type="STRING" id="1380566.A0A179FH17"/>
<dbReference type="KEGG" id="pchm:VFPPC_05807"/>
<feature type="transmembrane region" description="Helical" evidence="8">
    <location>
        <begin position="405"/>
        <end position="429"/>
    </location>
</feature>
<feature type="transmembrane region" description="Helical" evidence="8">
    <location>
        <begin position="280"/>
        <end position="299"/>
    </location>
</feature>
<keyword evidence="5 8" id="KW-1133">Transmembrane helix</keyword>
<feature type="region of interest" description="Disordered" evidence="7">
    <location>
        <begin position="536"/>
        <end position="620"/>
    </location>
</feature>
<evidence type="ECO:0000313" key="10">
    <source>
        <dbReference type="EMBL" id="OAQ64551.1"/>
    </source>
</evidence>
<feature type="transmembrane region" description="Helical" evidence="8">
    <location>
        <begin position="462"/>
        <end position="480"/>
    </location>
</feature>
<evidence type="ECO:0000256" key="4">
    <source>
        <dbReference type="ARBA" id="ARBA00022692"/>
    </source>
</evidence>
<evidence type="ECO:0000256" key="5">
    <source>
        <dbReference type="ARBA" id="ARBA00022989"/>
    </source>
</evidence>
<evidence type="ECO:0000256" key="3">
    <source>
        <dbReference type="ARBA" id="ARBA00022554"/>
    </source>
</evidence>
<dbReference type="PANTHER" id="PTHR11453:SF82">
    <property type="entry name" value="BORON TRANSPORTER 1"/>
    <property type="match status" value="1"/>
</dbReference>
<dbReference type="GO" id="GO:0000324">
    <property type="term" value="C:fungal-type vacuole"/>
    <property type="evidence" value="ECO:0007669"/>
    <property type="project" value="TreeGrafter"/>
</dbReference>
<protein>
    <submittedName>
        <fullName evidence="10">Anion exchange family protein</fullName>
    </submittedName>
</protein>
<dbReference type="InterPro" id="IPR003020">
    <property type="entry name" value="HCO3_transpt_euk"/>
</dbReference>
<dbReference type="GeneID" id="28848934"/>
<dbReference type="GO" id="GO:0005452">
    <property type="term" value="F:solute:inorganic anion antiporter activity"/>
    <property type="evidence" value="ECO:0007669"/>
    <property type="project" value="InterPro"/>
</dbReference>
<dbReference type="Gene3D" id="1.10.287.570">
    <property type="entry name" value="Helical hairpin bin"/>
    <property type="match status" value="1"/>
</dbReference>
<feature type="compositionally biased region" description="Basic and acidic residues" evidence="7">
    <location>
        <begin position="604"/>
        <end position="620"/>
    </location>
</feature>
<accession>A0A179FH17</accession>
<keyword evidence="4 8" id="KW-0812">Transmembrane</keyword>
<dbReference type="OrthoDB" id="1735926at2759"/>
<feature type="transmembrane region" description="Helical" evidence="8">
    <location>
        <begin position="164"/>
        <end position="182"/>
    </location>
</feature>
<dbReference type="InterPro" id="IPR011531">
    <property type="entry name" value="HCO3_transpt-like_TM_dom"/>
</dbReference>
<comment type="caution">
    <text evidence="10">The sequence shown here is derived from an EMBL/GenBank/DDBJ whole genome shotgun (WGS) entry which is preliminary data.</text>
</comment>
<keyword evidence="11" id="KW-1185">Reference proteome</keyword>
<dbReference type="EMBL" id="LSBJ02000005">
    <property type="protein sequence ID" value="OAQ64551.1"/>
    <property type="molecule type" value="Genomic_DNA"/>
</dbReference>
<feature type="transmembrane region" description="Helical" evidence="8">
    <location>
        <begin position="486"/>
        <end position="503"/>
    </location>
</feature>
<feature type="domain" description="Bicarbonate transporter-like transmembrane" evidence="9">
    <location>
        <begin position="194"/>
        <end position="519"/>
    </location>
</feature>
<evidence type="ECO:0000256" key="6">
    <source>
        <dbReference type="ARBA" id="ARBA00023136"/>
    </source>
</evidence>
<evidence type="ECO:0000256" key="2">
    <source>
        <dbReference type="ARBA" id="ARBA00010993"/>
    </source>
</evidence>
<organism evidence="10 11">
    <name type="scientific">Pochonia chlamydosporia 170</name>
    <dbReference type="NCBI Taxonomy" id="1380566"/>
    <lineage>
        <taxon>Eukaryota</taxon>
        <taxon>Fungi</taxon>
        <taxon>Dikarya</taxon>
        <taxon>Ascomycota</taxon>
        <taxon>Pezizomycotina</taxon>
        <taxon>Sordariomycetes</taxon>
        <taxon>Hypocreomycetidae</taxon>
        <taxon>Hypocreales</taxon>
        <taxon>Clavicipitaceae</taxon>
        <taxon>Pochonia</taxon>
    </lineage>
</organism>
<feature type="transmembrane region" description="Helical" evidence="8">
    <location>
        <begin position="320"/>
        <end position="342"/>
    </location>
</feature>
<dbReference type="AlphaFoldDB" id="A0A179FH17"/>
<name>A0A179FH17_METCM</name>
<dbReference type="GO" id="GO:0005886">
    <property type="term" value="C:plasma membrane"/>
    <property type="evidence" value="ECO:0007669"/>
    <property type="project" value="TreeGrafter"/>
</dbReference>
<dbReference type="GO" id="GO:0080139">
    <property type="term" value="F:borate efflux transmembrane transporter activity"/>
    <property type="evidence" value="ECO:0007669"/>
    <property type="project" value="TreeGrafter"/>
</dbReference>
<sequence>MADERVLPTEEQPRRRDWWKVHLFRGMVNDVRRRAPYYVSDWVDAWDYRVVPATVYMYFANILPALAFSLDMFSKTGSNYGVNEVLLASVLGSVVFSIFAAQPLVIVGVTGPITVFNYTVYDIMKDTGVNYIGFMAWIGIWSLILHVLLAVTNSCNWLRWVTRFPCDIFGFYVAFIYLQKGIQVLDRLGDSSPFYLSIMAALLVFMVAYICGELGTSSLFRHPIRVFLKDYGTPLTLIFFTGFVHIGRIAQVELERLPTGIAFEPTSGRAWVVRFWDLSVGQIFTALPFAILLTILFWFDHNVSSLIAQGSEFPLRKPAGFHWDLFLLGITTGVAGILGLPFPNGLIPQAPFHTESLCVTKPVKKLDEKGEDKGDFTFEATHVVEQRVSNLAQGLLTLGTMTGPLLVVLHLIPHGVLAGLFFIMGIQALEANGITAKLMFLARDKSLTPPGAPLRSIKRRSAIWLFVIIELLGFGATFAITQTVAAVGFPVFIFLLIPLRALVLPRFFRAEELDVLDAPTASEFTMEGIGGSWGGRAGGAAVERSGDETAVSGCSSGEEGRNRFERTERRDSVFASPGGPRKSQEDLAELGRVQSGQSTATRRMSVDRRSNLRTESSHQR</sequence>
<evidence type="ECO:0000259" key="9">
    <source>
        <dbReference type="Pfam" id="PF00955"/>
    </source>
</evidence>
<evidence type="ECO:0000256" key="1">
    <source>
        <dbReference type="ARBA" id="ARBA00004128"/>
    </source>
</evidence>
<keyword evidence="3" id="KW-0926">Vacuole</keyword>
<feature type="transmembrane region" description="Helical" evidence="8">
    <location>
        <begin position="194"/>
        <end position="211"/>
    </location>
</feature>
<proteinExistence type="inferred from homology"/>
<dbReference type="FunFam" id="1.10.287.570:FF:000003">
    <property type="entry name" value="Anion exchange family protein"/>
    <property type="match status" value="1"/>
</dbReference>
<keyword evidence="6 8" id="KW-0472">Membrane</keyword>
<comment type="similarity">
    <text evidence="2">Belongs to the anion exchanger (TC 2.A.31) family.</text>
</comment>
<dbReference type="Pfam" id="PF00955">
    <property type="entry name" value="HCO3_cotransp"/>
    <property type="match status" value="2"/>
</dbReference>